<dbReference type="Proteomes" id="UP000509623">
    <property type="component" value="Chromosome"/>
</dbReference>
<keyword evidence="4" id="KW-1185">Reference proteome</keyword>
<evidence type="ECO:0000313" key="2">
    <source>
        <dbReference type="EMBL" id="QKO30159.1"/>
    </source>
</evidence>
<proteinExistence type="predicted"/>
<dbReference type="Proteomes" id="UP000501316">
    <property type="component" value="Chromosome"/>
</dbReference>
<name>A0A859DS66_9FIRM</name>
<reference evidence="2" key="2">
    <citation type="journal article" date="2021" name="Appl. Environ. Microbiol.">
        <title>Adaptability of a Caproate-Producing Bacterium Contributes to Its Dominance in an Anaerobic Fermentation System.</title>
        <authorList>
            <person name="Wang H."/>
            <person name="Gu Y."/>
            <person name="Zhou W."/>
            <person name="Zhao D."/>
            <person name="Qiao Z."/>
            <person name="Zheng J."/>
            <person name="Gao J."/>
            <person name="Chen X."/>
            <person name="Ren C."/>
            <person name="Xu Y."/>
        </authorList>
    </citation>
    <scope>NUCLEOTIDE SEQUENCE</scope>
    <source>
        <strain evidence="2">JNU-WLY1368</strain>
    </source>
</reference>
<reference evidence="3 4" key="1">
    <citation type="submission" date="2019-11" db="EMBL/GenBank/DDBJ databases">
        <authorList>
            <person name="Ren C."/>
            <person name="Wang H."/>
            <person name="Xu Y."/>
        </authorList>
    </citation>
    <scope>NUCLEOTIDE SEQUENCE [LARGE SCALE GENOMIC DNA]</scope>
    <source>
        <strain evidence="4">JNU-WLY1368</strain>
        <strain evidence="1 3">LBM 19010</strain>
    </source>
</reference>
<dbReference type="AlphaFoldDB" id="A0A859DS66"/>
<dbReference type="EMBL" id="CP046161">
    <property type="protein sequence ID" value="QKO30159.1"/>
    <property type="molecule type" value="Genomic_DNA"/>
</dbReference>
<dbReference type="KEGG" id="clf:GJQ69_09345"/>
<organism evidence="1 3">
    <name type="scientific">Caproicibacterium lactatifermentans</name>
    <dbReference type="NCBI Taxonomy" id="2666138"/>
    <lineage>
        <taxon>Bacteria</taxon>
        <taxon>Bacillati</taxon>
        <taxon>Bacillota</taxon>
        <taxon>Clostridia</taxon>
        <taxon>Eubacteriales</taxon>
        <taxon>Oscillospiraceae</taxon>
        <taxon>Caproicibacterium</taxon>
    </lineage>
</organism>
<evidence type="ECO:0000313" key="1">
    <source>
        <dbReference type="EMBL" id="QKN24660.1"/>
    </source>
</evidence>
<reference evidence="2" key="3">
    <citation type="journal article" date="2022" name="Int. J. Syst. Evol. Microbiol.">
        <title>Caproicibacterium lactatifermentans sp. nov., isolated from pit clay used for the production of Chinese strong aroma-type liquor.</title>
        <authorList>
            <person name="Wang H."/>
            <person name="Gu Y."/>
            <person name="Zhao D."/>
            <person name="Qiao Z."/>
            <person name="Zheng J."/>
            <person name="Gao J."/>
            <person name="Ren C."/>
            <person name="Xu Y."/>
        </authorList>
    </citation>
    <scope>NUCLEOTIDE SEQUENCE</scope>
    <source>
        <strain evidence="2">JNU-WLY1368</strain>
    </source>
</reference>
<dbReference type="RefSeq" id="WP_086036723.1">
    <property type="nucleotide sequence ID" value="NZ_CP046051.1"/>
</dbReference>
<evidence type="ECO:0000313" key="4">
    <source>
        <dbReference type="Proteomes" id="UP000509623"/>
    </source>
</evidence>
<dbReference type="EMBL" id="CP046051">
    <property type="protein sequence ID" value="QKN24660.1"/>
    <property type="molecule type" value="Genomic_DNA"/>
</dbReference>
<accession>A0A859DS66</accession>
<protein>
    <submittedName>
        <fullName evidence="1">Uncharacterized protein</fullName>
    </submittedName>
</protein>
<evidence type="ECO:0000313" key="3">
    <source>
        <dbReference type="Proteomes" id="UP000501316"/>
    </source>
</evidence>
<sequence>MKVQTSCFFSSSIPPRCDYCAHAAGTQPCLSCLLGREFPESGRCCLFRYDPLRRVPTVQPPIPKPDAENFKL</sequence>
<gene>
    <name evidence="1" type="ORF">GJQ69_09345</name>
    <name evidence="2" type="ORF">GKP14_03500</name>
</gene>